<proteinExistence type="inferred from homology"/>
<evidence type="ECO:0000313" key="5">
    <source>
        <dbReference type="EMBL" id="CAH1248878.1"/>
    </source>
</evidence>
<evidence type="ECO:0000256" key="2">
    <source>
        <dbReference type="ARBA" id="ARBA00008376"/>
    </source>
</evidence>
<accession>A0A8J9Z6U4</accession>
<dbReference type="InterPro" id="IPR006077">
    <property type="entry name" value="Vinculin/catenin"/>
</dbReference>
<protein>
    <submittedName>
        <fullName evidence="5">CTNNAL1 protein</fullName>
    </submittedName>
</protein>
<dbReference type="GO" id="GO:0007266">
    <property type="term" value="P:Rho protein signal transduction"/>
    <property type="evidence" value="ECO:0007669"/>
    <property type="project" value="InterPro"/>
</dbReference>
<evidence type="ECO:0000256" key="4">
    <source>
        <dbReference type="SAM" id="MobiDB-lite"/>
    </source>
</evidence>
<comment type="subcellular location">
    <subcellularLocation>
        <location evidence="1">Cytoplasm</location>
    </subcellularLocation>
</comment>
<dbReference type="EMBL" id="OV696702">
    <property type="protein sequence ID" value="CAH1248878.1"/>
    <property type="molecule type" value="Genomic_DNA"/>
</dbReference>
<dbReference type="PANTHER" id="PTHR46342:SF1">
    <property type="entry name" value="ALPHA-CATULIN"/>
    <property type="match status" value="1"/>
</dbReference>
<keyword evidence="6" id="KW-1185">Reference proteome</keyword>
<comment type="similarity">
    <text evidence="2">Belongs to the vinculin/alpha-catenin family.</text>
</comment>
<dbReference type="GO" id="GO:0051015">
    <property type="term" value="F:actin filament binding"/>
    <property type="evidence" value="ECO:0007669"/>
    <property type="project" value="InterPro"/>
</dbReference>
<dbReference type="Gene3D" id="1.20.120.230">
    <property type="entry name" value="Alpha-catenin/vinculin-like"/>
    <property type="match status" value="4"/>
</dbReference>
<name>A0A8J9Z6U4_BRALA</name>
<evidence type="ECO:0000313" key="6">
    <source>
        <dbReference type="Proteomes" id="UP000838412"/>
    </source>
</evidence>
<gene>
    <name evidence="5" type="primary">CTNNAL1</name>
    <name evidence="5" type="ORF">BLAG_LOCUS10167</name>
</gene>
<dbReference type="Proteomes" id="UP000838412">
    <property type="component" value="Chromosome 17"/>
</dbReference>
<keyword evidence="3" id="KW-0963">Cytoplasm</keyword>
<dbReference type="PRINTS" id="PR00805">
    <property type="entry name" value="ALPHACATENIN"/>
</dbReference>
<evidence type="ECO:0000256" key="3">
    <source>
        <dbReference type="ARBA" id="ARBA00022490"/>
    </source>
</evidence>
<dbReference type="GO" id="GO:0005737">
    <property type="term" value="C:cytoplasm"/>
    <property type="evidence" value="ECO:0007669"/>
    <property type="project" value="UniProtKB-SubCell"/>
</dbReference>
<dbReference type="InterPro" id="IPR030045">
    <property type="entry name" value="CTNNAL1"/>
</dbReference>
<dbReference type="PANTHER" id="PTHR46342">
    <property type="entry name" value="ALPHA-CATULIN"/>
    <property type="match status" value="1"/>
</dbReference>
<organism evidence="5 6">
    <name type="scientific">Branchiostoma lanceolatum</name>
    <name type="common">Common lancelet</name>
    <name type="synonym">Amphioxus lanceolatum</name>
    <dbReference type="NCBI Taxonomy" id="7740"/>
    <lineage>
        <taxon>Eukaryota</taxon>
        <taxon>Metazoa</taxon>
        <taxon>Chordata</taxon>
        <taxon>Cephalochordata</taxon>
        <taxon>Leptocardii</taxon>
        <taxon>Amphioxiformes</taxon>
        <taxon>Branchiostomatidae</taxon>
        <taxon>Branchiostoma</taxon>
    </lineage>
</organism>
<dbReference type="GO" id="GO:0007155">
    <property type="term" value="P:cell adhesion"/>
    <property type="evidence" value="ECO:0007669"/>
    <property type="project" value="InterPro"/>
</dbReference>
<reference evidence="5" key="1">
    <citation type="submission" date="2022-01" db="EMBL/GenBank/DDBJ databases">
        <authorList>
            <person name="Braso-Vives M."/>
        </authorList>
    </citation>
    <scope>NUCLEOTIDE SEQUENCE</scope>
</reference>
<dbReference type="Pfam" id="PF01044">
    <property type="entry name" value="Vinculin"/>
    <property type="match status" value="2"/>
</dbReference>
<dbReference type="GO" id="GO:0045296">
    <property type="term" value="F:cadherin binding"/>
    <property type="evidence" value="ECO:0007669"/>
    <property type="project" value="InterPro"/>
</dbReference>
<dbReference type="InterPro" id="IPR036723">
    <property type="entry name" value="Alpha-catenin/vinculin-like_sf"/>
</dbReference>
<dbReference type="InterPro" id="IPR001033">
    <property type="entry name" value="Alpha_catenin"/>
</dbReference>
<sequence>MQEVSTTRIQICHHVSTTPPKATAMSTYASIAIVEITPITYTVVSSCTWIVKMAASPESSGPTTPTSKPLEIRTKSVEQTLVPLVTQITTLVNHQEKRIRRTEKACRAVQRVGEAVSFAVDRFVTVGQAIGDQNQDIKQEMYDACQEARAAGDSIATITNVQYQQGDDELLFQDKSQMVRAARALLSSVTKVLMVADKVMVKQLLCAKDKVLTSLVHLEEVSNFSEFVQLFSQFGTEMVELAHLSGDRQADLKDERARAKMGAARAVLERSTMMLLTSSKTCLRHPDCAPAVQNRNSVFHQMREALCAMERVVTEGSCLQDEGSLMSPVCLHNVVKQFEDAVERTRVTLVQPTDKEKLEESLNVIIDQANDFTDSAYTSHEHREKILALCENARMELQALLQVDANNDQVGKLDTTEELETAIIKTCKSMKDLKKQLQNTALDQASEIFKTNEDHDILSTLKVSGTQGDAGRVEEYCGKFAEHSEQLIEACRLLRHIAGNDPLYITACHAESCIRNLSPQLVTAAQTLVANPASKIARENLDVFCESWESQINEMSVLVKEINDFCSGRKGEKTVYLSLPRPGKHGTTLKTIKPVKLDAEEQAKIAKLGLEMKLMTSELDAETEKWEDPENDIVKKAQNMSSMSYSMYLFTRGEGPLKTTQDLFSQAEHFAEEGNKLFKTVKDFSDDIPDGVHKTELLAHLNKIPTFCQQLNFTCKSPTLGKQATFTKVDSAIQETKNLMNTVAKVVTTCFTAATKYNLDTGSSPVHRWRSGPPPQMDIGTSRNGEEGTPQHTQETRMNSLLRSKAVQQPIQTINAFERI</sequence>
<dbReference type="Gene3D" id="6.10.250.2510">
    <property type="match status" value="1"/>
</dbReference>
<dbReference type="AlphaFoldDB" id="A0A8J9Z6U4"/>
<feature type="region of interest" description="Disordered" evidence="4">
    <location>
        <begin position="762"/>
        <end position="796"/>
    </location>
</feature>
<dbReference type="OrthoDB" id="6376697at2759"/>
<evidence type="ECO:0000256" key="1">
    <source>
        <dbReference type="ARBA" id="ARBA00004496"/>
    </source>
</evidence>
<dbReference type="SUPFAM" id="SSF47220">
    <property type="entry name" value="alpha-catenin/vinculin-like"/>
    <property type="match status" value="3"/>
</dbReference>